<name>A0A0M2T072_9BACI</name>
<gene>
    <name evidence="1" type="ORF">WQ57_03675</name>
</gene>
<keyword evidence="2" id="KW-1185">Reference proteome</keyword>
<reference evidence="1 2" key="1">
    <citation type="submission" date="2015-04" db="EMBL/GenBank/DDBJ databases">
        <title>Taxonomic description and genome sequence of Bacillus campisalis sp. nov., a novel member of the genus Bacillus isolated from solar saltern.</title>
        <authorList>
            <person name="Mathan Kumar R."/>
            <person name="Kaur G."/>
            <person name="Kumar A."/>
            <person name="Singh N.K."/>
            <person name="Kaur N."/>
            <person name="Kumar N."/>
            <person name="Mayilraj S."/>
        </authorList>
    </citation>
    <scope>NUCLEOTIDE SEQUENCE [LARGE SCALE GENOMIC DNA]</scope>
    <source>
        <strain evidence="1 2">SA2-6</strain>
    </source>
</reference>
<dbReference type="AlphaFoldDB" id="A0A0M2T072"/>
<dbReference type="PANTHER" id="PTHR39179:SF2">
    <property type="entry name" value="ENDOSPORE COAT-ASSOCIATED PROTEIN YUTH"/>
    <property type="match status" value="1"/>
</dbReference>
<sequence>MFEKMLKEKYGIKEGHELDIEKYRAFKQDKTLYLIITATGRKEQEISELEQISGQLRSFGDKEIPQMVRARDGAQVCEWEGSQYCLLQYPGLKTNSVEKMGSKLARLHWRGRYMPFQVKTVNRIGQWKQLWEKRLDQMENVWNGKLMQEPENEFEKMFLDSFPYYMGLAENAIQYLADTELDGKPTETDNGTVCHERYTARTWGKYVIKNPFDWVFDHPSRDLAEWIRERYFYNTQTYQPAVRKFLSSYQQGARLSPFAWRLLYSRLLFPLHYFECVEGYYITGSEQQKLALEDQLLKHLKMSGEHERFLGGFYQLAEAPARALKLPSISWLNK</sequence>
<dbReference type="SUPFAM" id="SSF56112">
    <property type="entry name" value="Protein kinase-like (PK-like)"/>
    <property type="match status" value="1"/>
</dbReference>
<accession>A0A0M2T072</accession>
<protein>
    <submittedName>
        <fullName evidence="1">Spore coat protein CotS</fullName>
    </submittedName>
</protein>
<keyword evidence="1" id="KW-0946">Virion</keyword>
<dbReference type="PATRIC" id="fig|1408103.3.peg.827"/>
<dbReference type="NCBIfam" id="TIGR02905">
    <property type="entry name" value="spore_yutH"/>
    <property type="match status" value="1"/>
</dbReference>
<comment type="caution">
    <text evidence="1">The sequence shown here is derived from an EMBL/GenBank/DDBJ whole genome shotgun (WGS) entry which is preliminary data.</text>
</comment>
<dbReference type="InterPro" id="IPR014254">
    <property type="entry name" value="Spore_coat_YutH"/>
</dbReference>
<dbReference type="Gene3D" id="3.90.1200.10">
    <property type="match status" value="1"/>
</dbReference>
<dbReference type="RefSeq" id="WP_046522376.1">
    <property type="nucleotide sequence ID" value="NZ_LAYY01000003.1"/>
</dbReference>
<dbReference type="OrthoDB" id="2986702at2"/>
<dbReference type="InterPro" id="IPR047175">
    <property type="entry name" value="CotS-like"/>
</dbReference>
<evidence type="ECO:0000313" key="1">
    <source>
        <dbReference type="EMBL" id="KKK39341.1"/>
    </source>
</evidence>
<organism evidence="1 2">
    <name type="scientific">Mesobacillus campisalis</name>
    <dbReference type="NCBI Taxonomy" id="1408103"/>
    <lineage>
        <taxon>Bacteria</taxon>
        <taxon>Bacillati</taxon>
        <taxon>Bacillota</taxon>
        <taxon>Bacilli</taxon>
        <taxon>Bacillales</taxon>
        <taxon>Bacillaceae</taxon>
        <taxon>Mesobacillus</taxon>
    </lineage>
</organism>
<dbReference type="GO" id="GO:0042601">
    <property type="term" value="C:endospore-forming forespore"/>
    <property type="evidence" value="ECO:0007669"/>
    <property type="project" value="TreeGrafter"/>
</dbReference>
<keyword evidence="1" id="KW-0167">Capsid protein</keyword>
<evidence type="ECO:0000313" key="2">
    <source>
        <dbReference type="Proteomes" id="UP000034166"/>
    </source>
</evidence>
<dbReference type="EMBL" id="LAYY01000003">
    <property type="protein sequence ID" value="KKK39341.1"/>
    <property type="molecule type" value="Genomic_DNA"/>
</dbReference>
<dbReference type="PANTHER" id="PTHR39179">
    <property type="entry name" value="SPORE COAT PROTEIN I"/>
    <property type="match status" value="1"/>
</dbReference>
<proteinExistence type="predicted"/>
<dbReference type="Proteomes" id="UP000034166">
    <property type="component" value="Unassembled WGS sequence"/>
</dbReference>
<dbReference type="InterPro" id="IPR011009">
    <property type="entry name" value="Kinase-like_dom_sf"/>
</dbReference>